<feature type="compositionally biased region" description="Polar residues" evidence="1">
    <location>
        <begin position="36"/>
        <end position="56"/>
    </location>
</feature>
<dbReference type="KEGG" id="mpu:MYPU_1580"/>
<feature type="compositionally biased region" description="Basic and acidic residues" evidence="1">
    <location>
        <begin position="57"/>
        <end position="72"/>
    </location>
</feature>
<feature type="chain" id="PRO_5004322611" evidence="2">
    <location>
        <begin position="33"/>
        <end position="659"/>
    </location>
</feature>
<evidence type="ECO:0000256" key="1">
    <source>
        <dbReference type="SAM" id="MobiDB-lite"/>
    </source>
</evidence>
<keyword evidence="2" id="KW-0732">Signal</keyword>
<keyword evidence="3" id="KW-0449">Lipoprotein</keyword>
<dbReference type="RefSeq" id="WP_010924962.1">
    <property type="nucleotide sequence ID" value="NC_002771.1"/>
</dbReference>
<feature type="region of interest" description="Disordered" evidence="1">
    <location>
        <begin position="36"/>
        <end position="138"/>
    </location>
</feature>
<gene>
    <name evidence="3" type="ordered locus">MYPU_1580</name>
</gene>
<dbReference type="PIR" id="F90531">
    <property type="entry name" value="F90531"/>
</dbReference>
<evidence type="ECO:0000256" key="2">
    <source>
        <dbReference type="SAM" id="SignalP"/>
    </source>
</evidence>
<feature type="compositionally biased region" description="Basic and acidic residues" evidence="1">
    <location>
        <begin position="81"/>
        <end position="93"/>
    </location>
</feature>
<dbReference type="HOGENOM" id="CLU_416090_0_0_14"/>
<evidence type="ECO:0000313" key="4">
    <source>
        <dbReference type="Proteomes" id="UP000000528"/>
    </source>
</evidence>
<dbReference type="Proteomes" id="UP000000528">
    <property type="component" value="Chromosome"/>
</dbReference>
<sequence length="659" mass="76306">MTKKNKNFKKLKIYSFFSFPFLLALVPFVAISCAQNNQDKTSSSETQEMANQSKPSNEQKKDDQTSKNENTNKDMATPSQPEKKDENASKNNEKNNLSSPNNAQDKKDQSNNQSTKQDPKQSEDQKQSDTTKDQESQKKVDIQKFFDNFKISVKNTDKFPSMLLKNESDFEIEKENFNLTNDDAFSKLNVKINALELDDLKGTLKVNVSVLDGKDKRTKEFSFNDLQSEAKFSTNHFFLGKDIKITNDKTDFQDANKFVEELKKITDVNEKVKKLQEIIDFKISLKEDEKYLSDMIKVSSIFSEKLEVKTQGESNLRLKANTLIFKYKLTLNHSFKKLENKKISIVTKTSEINKLISEAKEINVPFKLQLKALFDSIEPREEITESEYKNQLPSYYEVLWKKYKAGSSDARDLGGKLNHFDAPYQLFTKWFKTGEKFESADKSGYDISKYKVKPVFEIQSSNDLEGTLKLILSFKVDDHHKDADNLNDLINDQTFAITKVFTLKGFRKFTEKELSNNGSKGLETRLKIITSSAKNQIEKSLTEEQKQKNEFIVVNNEETIKKLKENLNSQNTGRSAIKLQYKSNNESEDVTKNENNIWLEDIVEKYVPSIEYTKFEYNPKTKDLKIFYTLTLTVNEKIFSSDTYYQINLNPTNREKKQI</sequence>
<feature type="signal peptide" evidence="2">
    <location>
        <begin position="1"/>
        <end position="32"/>
    </location>
</feature>
<proteinExistence type="predicted"/>
<reference evidence="3 4" key="1">
    <citation type="journal article" date="2001" name="Nucleic Acids Res.">
        <title>The complete genome sequence of the murine respiratory pathogen Mycoplasma pulmonis.</title>
        <authorList>
            <person name="Chambaud I."/>
            <person name="Heilig R."/>
            <person name="Ferris S."/>
            <person name="Barbe V."/>
            <person name="Samson D."/>
            <person name="Galisson F."/>
            <person name="Moszer I."/>
            <person name="Dybvig K."/>
            <person name="Wroblewski H."/>
            <person name="Viari A."/>
            <person name="Rocha E.P.C."/>
            <person name="Blanchard A."/>
        </authorList>
    </citation>
    <scope>NUCLEOTIDE SEQUENCE [LARGE SCALE GENOMIC DNA]</scope>
    <source>
        <strain evidence="3 4">UAB CTIP</strain>
    </source>
</reference>
<evidence type="ECO:0000313" key="3">
    <source>
        <dbReference type="EMBL" id="CAC13331.1"/>
    </source>
</evidence>
<keyword evidence="4" id="KW-1185">Reference proteome</keyword>
<protein>
    <submittedName>
        <fullName evidence="3">LIPOPROTEIN</fullName>
    </submittedName>
</protein>
<dbReference type="EMBL" id="AL445563">
    <property type="protein sequence ID" value="CAC13331.1"/>
    <property type="molecule type" value="Genomic_DNA"/>
</dbReference>
<accession>Q98R52</accession>
<organism evidence="4">
    <name type="scientific">Mycoplasmopsis pulmonis (strain UAB CTIP)</name>
    <name type="common">Mycoplasma pulmonis</name>
    <dbReference type="NCBI Taxonomy" id="272635"/>
    <lineage>
        <taxon>Bacteria</taxon>
        <taxon>Bacillati</taxon>
        <taxon>Mycoplasmatota</taxon>
        <taxon>Mycoplasmoidales</taxon>
        <taxon>Metamycoplasmataceae</taxon>
        <taxon>Mycoplasmopsis</taxon>
    </lineage>
</organism>
<name>Q98R52_MYCPU</name>
<feature type="compositionally biased region" description="Basic and acidic residues" evidence="1">
    <location>
        <begin position="117"/>
        <end position="138"/>
    </location>
</feature>
<dbReference type="AlphaFoldDB" id="Q98R52"/>
<dbReference type="BioCyc" id="MPUL272635:G1GT6-159-MONOMER"/>
<dbReference type="STRING" id="272635.gene:17576742"/>
<dbReference type="PROSITE" id="PS51257">
    <property type="entry name" value="PROKAR_LIPOPROTEIN"/>
    <property type="match status" value="1"/>
</dbReference>